<dbReference type="Proteomes" id="UP000188268">
    <property type="component" value="Unassembled WGS sequence"/>
</dbReference>
<dbReference type="Gramene" id="OMO56925">
    <property type="protein sequence ID" value="OMO56925"/>
    <property type="gene ID" value="CCACVL1_26138"/>
</dbReference>
<keyword evidence="2" id="KW-1185">Reference proteome</keyword>
<gene>
    <name evidence="1" type="ORF">CCACVL1_26138</name>
</gene>
<dbReference type="AlphaFoldDB" id="A0A1R3GFR0"/>
<sequence length="86" mass="9580">MHLKGPIHVPHPVKIGNPIKLLKNDYKAVVIDKEPGICMIGLAMPMVSCNIEMEDGMVGKDMESKVRVMGRDKIMPKRPMISSKPQ</sequence>
<evidence type="ECO:0000313" key="2">
    <source>
        <dbReference type="Proteomes" id="UP000188268"/>
    </source>
</evidence>
<feature type="non-terminal residue" evidence="1">
    <location>
        <position position="86"/>
    </location>
</feature>
<accession>A0A1R3GFR0</accession>
<name>A0A1R3GFR0_COCAP</name>
<comment type="caution">
    <text evidence="1">The sequence shown here is derived from an EMBL/GenBank/DDBJ whole genome shotgun (WGS) entry which is preliminary data.</text>
</comment>
<evidence type="ECO:0000313" key="1">
    <source>
        <dbReference type="EMBL" id="OMO56925.1"/>
    </source>
</evidence>
<dbReference type="EMBL" id="AWWV01014439">
    <property type="protein sequence ID" value="OMO56925.1"/>
    <property type="molecule type" value="Genomic_DNA"/>
</dbReference>
<proteinExistence type="predicted"/>
<reference evidence="1 2" key="1">
    <citation type="submission" date="2013-09" db="EMBL/GenBank/DDBJ databases">
        <title>Corchorus capsularis genome sequencing.</title>
        <authorList>
            <person name="Alam M."/>
            <person name="Haque M.S."/>
            <person name="Islam M.S."/>
            <person name="Emdad E.M."/>
            <person name="Islam M.M."/>
            <person name="Ahmed B."/>
            <person name="Halim A."/>
            <person name="Hossen Q.M.M."/>
            <person name="Hossain M.Z."/>
            <person name="Ahmed R."/>
            <person name="Khan M.M."/>
            <person name="Islam R."/>
            <person name="Rashid M.M."/>
            <person name="Khan S.A."/>
            <person name="Rahman M.S."/>
            <person name="Alam M."/>
        </authorList>
    </citation>
    <scope>NUCLEOTIDE SEQUENCE [LARGE SCALE GENOMIC DNA]</scope>
    <source>
        <strain evidence="2">cv. CVL-1</strain>
        <tissue evidence="1">Whole seedling</tissue>
    </source>
</reference>
<organism evidence="1 2">
    <name type="scientific">Corchorus capsularis</name>
    <name type="common">Jute</name>
    <dbReference type="NCBI Taxonomy" id="210143"/>
    <lineage>
        <taxon>Eukaryota</taxon>
        <taxon>Viridiplantae</taxon>
        <taxon>Streptophyta</taxon>
        <taxon>Embryophyta</taxon>
        <taxon>Tracheophyta</taxon>
        <taxon>Spermatophyta</taxon>
        <taxon>Magnoliopsida</taxon>
        <taxon>eudicotyledons</taxon>
        <taxon>Gunneridae</taxon>
        <taxon>Pentapetalae</taxon>
        <taxon>rosids</taxon>
        <taxon>malvids</taxon>
        <taxon>Malvales</taxon>
        <taxon>Malvaceae</taxon>
        <taxon>Grewioideae</taxon>
        <taxon>Apeibeae</taxon>
        <taxon>Corchorus</taxon>
    </lineage>
</organism>
<protein>
    <submittedName>
        <fullName evidence="1">Uncharacterized protein</fullName>
    </submittedName>
</protein>